<dbReference type="InterPro" id="IPR028250">
    <property type="entry name" value="DsbDN"/>
</dbReference>
<dbReference type="SUPFAM" id="SSF74863">
    <property type="entry name" value="Thiol:disulfide interchange protein DsbD, N-terminal domain (DsbD-alpha)"/>
    <property type="match status" value="1"/>
</dbReference>
<evidence type="ECO:0000313" key="20">
    <source>
        <dbReference type="EMBL" id="MYM72611.1"/>
    </source>
</evidence>
<dbReference type="CDD" id="cd02953">
    <property type="entry name" value="DsbDgamma"/>
    <property type="match status" value="1"/>
</dbReference>
<dbReference type="InterPro" id="IPR013766">
    <property type="entry name" value="Thioredoxin_domain"/>
</dbReference>
<protein>
    <recommendedName>
        <fullName evidence="18">Thiol:disulfide interchange protein DsbD</fullName>
        <ecNumber evidence="18">1.8.1.8</ecNumber>
    </recommendedName>
    <alternativeName>
        <fullName evidence="18">Protein-disulfide reductase</fullName>
        <shortName evidence="18">Disulfide reductase</shortName>
    </alternativeName>
</protein>
<organism evidence="20 21">
    <name type="scientific">Duganella margarita</name>
    <dbReference type="NCBI Taxonomy" id="2692170"/>
    <lineage>
        <taxon>Bacteria</taxon>
        <taxon>Pseudomonadati</taxon>
        <taxon>Pseudomonadota</taxon>
        <taxon>Betaproteobacteria</taxon>
        <taxon>Burkholderiales</taxon>
        <taxon>Oxalobacteraceae</taxon>
        <taxon>Telluria group</taxon>
        <taxon>Duganella</taxon>
    </lineage>
</organism>
<feature type="disulfide bond" description="Redox-active" evidence="18">
    <location>
        <begin position="120"/>
        <end position="126"/>
    </location>
</feature>
<dbReference type="SUPFAM" id="SSF52833">
    <property type="entry name" value="Thioredoxin-like"/>
    <property type="match status" value="1"/>
</dbReference>
<dbReference type="HAMAP" id="MF_00399">
    <property type="entry name" value="DbsD"/>
    <property type="match status" value="1"/>
</dbReference>
<evidence type="ECO:0000256" key="16">
    <source>
        <dbReference type="ARBA" id="ARBA00047388"/>
    </source>
</evidence>
<evidence type="ECO:0000256" key="8">
    <source>
        <dbReference type="ARBA" id="ARBA00022748"/>
    </source>
</evidence>
<feature type="transmembrane region" description="Helical" evidence="18">
    <location>
        <begin position="383"/>
        <end position="412"/>
    </location>
</feature>
<dbReference type="InterPro" id="IPR017937">
    <property type="entry name" value="Thioredoxin_CS"/>
</dbReference>
<reference evidence="20 21" key="1">
    <citation type="submission" date="2019-12" db="EMBL/GenBank/DDBJ databases">
        <title>Novel species isolated from a subtropical stream in China.</title>
        <authorList>
            <person name="Lu H."/>
        </authorList>
    </citation>
    <scope>NUCLEOTIDE SEQUENCE [LARGE SCALE GENOMIC DNA]</scope>
    <source>
        <strain evidence="20 21">FT134W</strain>
    </source>
</reference>
<keyword evidence="10 18" id="KW-1133">Transmembrane helix</keyword>
<comment type="function">
    <text evidence="18">Required to facilitate the formation of correct disulfide bonds in some periplasmic proteins and for the assembly of the periplasmic c-type cytochromes. Acts by transferring electrons from cytoplasmic thioredoxin to the periplasm. This transfer involves a cascade of disulfide bond formation and reduction steps.</text>
</comment>
<evidence type="ECO:0000256" key="1">
    <source>
        <dbReference type="ARBA" id="ARBA00004429"/>
    </source>
</evidence>
<evidence type="ECO:0000256" key="2">
    <source>
        <dbReference type="ARBA" id="ARBA00007241"/>
    </source>
</evidence>
<keyword evidence="12 18" id="KW-0520">NAD</keyword>
<dbReference type="PROSITE" id="PS51352">
    <property type="entry name" value="THIOREDOXIN_2"/>
    <property type="match status" value="1"/>
</dbReference>
<comment type="similarity">
    <text evidence="2 18">Belongs to the thioredoxin family. DsbD subfamily.</text>
</comment>
<evidence type="ECO:0000256" key="10">
    <source>
        <dbReference type="ARBA" id="ARBA00022989"/>
    </source>
</evidence>
<evidence type="ECO:0000259" key="19">
    <source>
        <dbReference type="PROSITE" id="PS51352"/>
    </source>
</evidence>
<keyword evidence="14 18" id="KW-1015">Disulfide bond</keyword>
<dbReference type="PANTHER" id="PTHR32234:SF0">
    <property type="entry name" value="THIOL:DISULFIDE INTERCHANGE PROTEIN DSBD"/>
    <property type="match status" value="1"/>
</dbReference>
<accession>A0A7X4GZL5</accession>
<name>A0A7X4GZL5_9BURK</name>
<dbReference type="InterPro" id="IPR035671">
    <property type="entry name" value="DsbD_gamma"/>
</dbReference>
<feature type="disulfide bond" description="Redox-active" evidence="18">
    <location>
        <begin position="278"/>
        <end position="400"/>
    </location>
</feature>
<evidence type="ECO:0000256" key="12">
    <source>
        <dbReference type="ARBA" id="ARBA00023027"/>
    </source>
</evidence>
<dbReference type="GO" id="GO:0009055">
    <property type="term" value="F:electron transfer activity"/>
    <property type="evidence" value="ECO:0007669"/>
    <property type="project" value="UniProtKB-UniRule"/>
</dbReference>
<keyword evidence="9 18" id="KW-0249">Electron transport</keyword>
<evidence type="ECO:0000256" key="18">
    <source>
        <dbReference type="HAMAP-Rule" id="MF_00399"/>
    </source>
</evidence>
<dbReference type="InterPro" id="IPR036249">
    <property type="entry name" value="Thioredoxin-like_sf"/>
</dbReference>
<evidence type="ECO:0000256" key="4">
    <source>
        <dbReference type="ARBA" id="ARBA00022475"/>
    </source>
</evidence>
<dbReference type="Proteomes" id="UP000469734">
    <property type="component" value="Unassembled WGS sequence"/>
</dbReference>
<gene>
    <name evidence="18 20" type="primary">dsbD</name>
    <name evidence="20" type="ORF">GTP56_10415</name>
</gene>
<dbReference type="Gene3D" id="3.40.30.10">
    <property type="entry name" value="Glutaredoxin"/>
    <property type="match status" value="1"/>
</dbReference>
<evidence type="ECO:0000256" key="11">
    <source>
        <dbReference type="ARBA" id="ARBA00023002"/>
    </source>
</evidence>
<dbReference type="InterPro" id="IPR036929">
    <property type="entry name" value="DsbDN_sf"/>
</dbReference>
<feature type="transmembrane region" description="Helical" evidence="18">
    <location>
        <begin position="451"/>
        <end position="473"/>
    </location>
</feature>
<feature type="signal peptide" evidence="18">
    <location>
        <begin position="1"/>
        <end position="24"/>
    </location>
</feature>
<dbReference type="NCBIfam" id="NF001419">
    <property type="entry name" value="PRK00293.1"/>
    <property type="match status" value="1"/>
</dbReference>
<dbReference type="RefSeq" id="WP_161050051.1">
    <property type="nucleotide sequence ID" value="NZ_WWCR01000008.1"/>
</dbReference>
<feature type="transmembrane region" description="Helical" evidence="18">
    <location>
        <begin position="506"/>
        <end position="525"/>
    </location>
</feature>
<sequence precursor="true">MSRFVRFVAPLLALIALLMQPAHAEDFLDPSEAFKFSARMVDGHTVAVTFQIADGYYMYRERFKFSAAGAQLGAPQIPPGKVHYDETFAKDVETYRKSVTITIPVNASGAFTLLAGGQGCSEKGLCYAPQDYKAALTGSGSVPLPAAAAPATPAATSAATPAAAPASVAMQRASTTAVPTATTTATDAATPGAAGQGAVNIGVDGGKPAAAGPGVKIYTIPNPTAVDIVPPAPVQQAAAPVAPVNDAGHLEAALKSGKLLVILPLFALLGLGLSFTPCVLPMVPILSSIIVGEGESTTRSRALALSVTYALGMALVYTALGVAAGLAGEGLASTLQNPWVLGAFALLMALLSLSMFGFYELQVPAALQSKLSTVSNRQSSGKLAGVFVMGAISALIVGPCVAAPLAAALVYISQSRDVVIGGSALFAMAVGMSVPLILVGVSAGTLLPKAGIWMGAVKRFFGVLMLAVGWWLVSPVLPGAVQMMGWAALLVGYGMYLLLNSGQWIAKSLAVIVIVLGVAQLVGVVSGGRDPLAPLAHLTGKGYDTPLAFQRVKNVQQLDAILAQNSGKTAILDFYADWCVSCKEMEKLTFVDPGVRTRLANTVLLQVDVTANDDDDKAMLKRFGLFGPPGIILFDKQGKEIPNARVIGFQDAAKFTASLSALN</sequence>
<evidence type="ECO:0000313" key="21">
    <source>
        <dbReference type="Proteomes" id="UP000469734"/>
    </source>
</evidence>
<keyword evidence="15 18" id="KW-0676">Redox-active center</keyword>
<feature type="transmembrane region" description="Helical" evidence="18">
    <location>
        <begin position="479"/>
        <end position="499"/>
    </location>
</feature>
<evidence type="ECO:0000256" key="14">
    <source>
        <dbReference type="ARBA" id="ARBA00023157"/>
    </source>
</evidence>
<feature type="chain" id="PRO_5031643664" description="Thiol:disulfide interchange protein DsbD" evidence="18">
    <location>
        <begin position="25"/>
        <end position="663"/>
    </location>
</feature>
<dbReference type="EC" id="1.8.1.8" evidence="18"/>
<dbReference type="GO" id="GO:0005886">
    <property type="term" value="C:plasma membrane"/>
    <property type="evidence" value="ECO:0007669"/>
    <property type="project" value="UniProtKB-SubCell"/>
</dbReference>
<dbReference type="InterPro" id="IPR022910">
    <property type="entry name" value="Thiol_diS_interchange_DbsD"/>
</dbReference>
<dbReference type="Pfam" id="PF02683">
    <property type="entry name" value="DsbD_TM"/>
    <property type="match status" value="1"/>
</dbReference>
<feature type="transmembrane region" description="Helical" evidence="18">
    <location>
        <begin position="339"/>
        <end position="362"/>
    </location>
</feature>
<proteinExistence type="inferred from homology"/>
<evidence type="ECO:0000256" key="6">
    <source>
        <dbReference type="ARBA" id="ARBA00022692"/>
    </source>
</evidence>
<comment type="subcellular location">
    <subcellularLocation>
        <location evidence="1 18">Cell inner membrane</location>
        <topology evidence="1 18">Multi-pass membrane protein</topology>
    </subcellularLocation>
</comment>
<dbReference type="PANTHER" id="PTHR32234">
    <property type="entry name" value="THIOL:DISULFIDE INTERCHANGE PROTEIN DSBD"/>
    <property type="match status" value="1"/>
</dbReference>
<comment type="catalytic activity">
    <reaction evidence="17 18">
        <text>[protein]-dithiol + NADP(+) = [protein]-disulfide + NADPH + H(+)</text>
        <dbReference type="Rhea" id="RHEA:18753"/>
        <dbReference type="Rhea" id="RHEA-COMP:10593"/>
        <dbReference type="Rhea" id="RHEA-COMP:10594"/>
        <dbReference type="ChEBI" id="CHEBI:15378"/>
        <dbReference type="ChEBI" id="CHEBI:29950"/>
        <dbReference type="ChEBI" id="CHEBI:50058"/>
        <dbReference type="ChEBI" id="CHEBI:57783"/>
        <dbReference type="ChEBI" id="CHEBI:58349"/>
        <dbReference type="EC" id="1.8.1.8"/>
    </reaction>
</comment>
<feature type="domain" description="Thioredoxin" evidence="19">
    <location>
        <begin position="524"/>
        <end position="663"/>
    </location>
</feature>
<feature type="transmembrane region" description="Helical" evidence="18">
    <location>
        <begin position="418"/>
        <end position="439"/>
    </location>
</feature>
<dbReference type="Pfam" id="PF11412">
    <property type="entry name" value="DsbD_N"/>
    <property type="match status" value="1"/>
</dbReference>
<keyword evidence="5 18" id="KW-0997">Cell inner membrane</keyword>
<dbReference type="GO" id="GO:0045454">
    <property type="term" value="P:cell redox homeostasis"/>
    <property type="evidence" value="ECO:0007669"/>
    <property type="project" value="TreeGrafter"/>
</dbReference>
<comment type="caution">
    <text evidence="20">The sequence shown here is derived from an EMBL/GenBank/DDBJ whole genome shotgun (WGS) entry which is preliminary data.</text>
</comment>
<dbReference type="EMBL" id="WWCR01000008">
    <property type="protein sequence ID" value="MYM72611.1"/>
    <property type="molecule type" value="Genomic_DNA"/>
</dbReference>
<evidence type="ECO:0000256" key="9">
    <source>
        <dbReference type="ARBA" id="ARBA00022982"/>
    </source>
</evidence>
<dbReference type="AlphaFoldDB" id="A0A7X4GZL5"/>
<evidence type="ECO:0000256" key="7">
    <source>
        <dbReference type="ARBA" id="ARBA00022729"/>
    </source>
</evidence>
<dbReference type="Gene3D" id="2.60.40.1250">
    <property type="entry name" value="Thiol:disulfide interchange protein DsbD, N-terminal domain"/>
    <property type="match status" value="1"/>
</dbReference>
<dbReference type="InterPro" id="IPR003834">
    <property type="entry name" value="Cyt_c_assmbl_TM_dom"/>
</dbReference>
<dbReference type="Pfam" id="PF13098">
    <property type="entry name" value="Thioredoxin_2"/>
    <property type="match status" value="1"/>
</dbReference>
<evidence type="ECO:0000256" key="13">
    <source>
        <dbReference type="ARBA" id="ARBA00023136"/>
    </source>
</evidence>
<keyword evidence="8 18" id="KW-0201">Cytochrome c-type biogenesis</keyword>
<evidence type="ECO:0000256" key="5">
    <source>
        <dbReference type="ARBA" id="ARBA00022519"/>
    </source>
</evidence>
<keyword evidence="4 18" id="KW-1003">Cell membrane</keyword>
<dbReference type="GO" id="GO:0047134">
    <property type="term" value="F:protein-disulfide reductase [NAD(P)H] activity"/>
    <property type="evidence" value="ECO:0007669"/>
    <property type="project" value="UniProtKB-UniRule"/>
</dbReference>
<feature type="transmembrane region" description="Helical" evidence="18">
    <location>
        <begin position="303"/>
        <end position="327"/>
    </location>
</feature>
<keyword evidence="13 18" id="KW-0472">Membrane</keyword>
<evidence type="ECO:0000256" key="15">
    <source>
        <dbReference type="ARBA" id="ARBA00023284"/>
    </source>
</evidence>
<feature type="transmembrane region" description="Helical" evidence="18">
    <location>
        <begin position="259"/>
        <end position="291"/>
    </location>
</feature>
<dbReference type="PROSITE" id="PS00194">
    <property type="entry name" value="THIOREDOXIN_1"/>
    <property type="match status" value="1"/>
</dbReference>
<dbReference type="InterPro" id="IPR012336">
    <property type="entry name" value="Thioredoxin-like_fold"/>
</dbReference>
<evidence type="ECO:0000256" key="17">
    <source>
        <dbReference type="ARBA" id="ARBA00047804"/>
    </source>
</evidence>
<keyword evidence="3 18" id="KW-0813">Transport</keyword>
<dbReference type="GO" id="GO:0017004">
    <property type="term" value="P:cytochrome complex assembly"/>
    <property type="evidence" value="ECO:0007669"/>
    <property type="project" value="UniProtKB-UniRule"/>
</dbReference>
<feature type="disulfide bond" description="Redox-active" evidence="18">
    <location>
        <begin position="579"/>
        <end position="582"/>
    </location>
</feature>
<comment type="catalytic activity">
    <reaction evidence="16 18">
        <text>[protein]-dithiol + NAD(+) = [protein]-disulfide + NADH + H(+)</text>
        <dbReference type="Rhea" id="RHEA:18749"/>
        <dbReference type="Rhea" id="RHEA-COMP:10593"/>
        <dbReference type="Rhea" id="RHEA-COMP:10594"/>
        <dbReference type="ChEBI" id="CHEBI:15378"/>
        <dbReference type="ChEBI" id="CHEBI:29950"/>
        <dbReference type="ChEBI" id="CHEBI:50058"/>
        <dbReference type="ChEBI" id="CHEBI:57540"/>
        <dbReference type="ChEBI" id="CHEBI:57945"/>
        <dbReference type="EC" id="1.8.1.8"/>
    </reaction>
</comment>
<keyword evidence="11 18" id="KW-0560">Oxidoreductase</keyword>
<evidence type="ECO:0000256" key="3">
    <source>
        <dbReference type="ARBA" id="ARBA00022448"/>
    </source>
</evidence>
<keyword evidence="7 18" id="KW-0732">Signal</keyword>
<keyword evidence="6 18" id="KW-0812">Transmembrane</keyword>